<feature type="region of interest" description="Disordered" evidence="1">
    <location>
        <begin position="50"/>
        <end position="105"/>
    </location>
</feature>
<organism evidence="2 3">
    <name type="scientific">Lentinus tigrinus ALCF2SS1-6</name>
    <dbReference type="NCBI Taxonomy" id="1328759"/>
    <lineage>
        <taxon>Eukaryota</taxon>
        <taxon>Fungi</taxon>
        <taxon>Dikarya</taxon>
        <taxon>Basidiomycota</taxon>
        <taxon>Agaricomycotina</taxon>
        <taxon>Agaricomycetes</taxon>
        <taxon>Polyporales</taxon>
        <taxon>Polyporaceae</taxon>
        <taxon>Lentinus</taxon>
    </lineage>
</organism>
<protein>
    <submittedName>
        <fullName evidence="2">Uncharacterized protein</fullName>
    </submittedName>
</protein>
<feature type="region of interest" description="Disordered" evidence="1">
    <location>
        <begin position="141"/>
        <end position="256"/>
    </location>
</feature>
<evidence type="ECO:0000313" key="3">
    <source>
        <dbReference type="Proteomes" id="UP000313359"/>
    </source>
</evidence>
<accession>A0A5C2SN72</accession>
<feature type="compositionally biased region" description="Pro residues" evidence="1">
    <location>
        <begin position="331"/>
        <end position="342"/>
    </location>
</feature>
<evidence type="ECO:0000313" key="2">
    <source>
        <dbReference type="EMBL" id="RPD65212.1"/>
    </source>
</evidence>
<dbReference type="EMBL" id="ML122252">
    <property type="protein sequence ID" value="RPD65212.1"/>
    <property type="molecule type" value="Genomic_DNA"/>
</dbReference>
<proteinExistence type="predicted"/>
<gene>
    <name evidence="2" type="ORF">L227DRAFT_204972</name>
</gene>
<feature type="compositionally biased region" description="Polar residues" evidence="1">
    <location>
        <begin position="429"/>
        <end position="442"/>
    </location>
</feature>
<reference evidence="2" key="1">
    <citation type="journal article" date="2018" name="Genome Biol. Evol.">
        <title>Genomics and development of Lentinus tigrinus, a white-rot wood-decaying mushroom with dimorphic fruiting bodies.</title>
        <authorList>
            <person name="Wu B."/>
            <person name="Xu Z."/>
            <person name="Knudson A."/>
            <person name="Carlson A."/>
            <person name="Chen N."/>
            <person name="Kovaka S."/>
            <person name="LaButti K."/>
            <person name="Lipzen A."/>
            <person name="Pennachio C."/>
            <person name="Riley R."/>
            <person name="Schakwitz W."/>
            <person name="Umezawa K."/>
            <person name="Ohm R.A."/>
            <person name="Grigoriev I.V."/>
            <person name="Nagy L.G."/>
            <person name="Gibbons J."/>
            <person name="Hibbett D."/>
        </authorList>
    </citation>
    <scope>NUCLEOTIDE SEQUENCE [LARGE SCALE GENOMIC DNA]</scope>
    <source>
        <strain evidence="2">ALCF2SS1-6</strain>
    </source>
</reference>
<name>A0A5C2SN72_9APHY</name>
<feature type="region of interest" description="Disordered" evidence="1">
    <location>
        <begin position="377"/>
        <end position="451"/>
    </location>
</feature>
<keyword evidence="3" id="KW-1185">Reference proteome</keyword>
<feature type="compositionally biased region" description="Low complexity" evidence="1">
    <location>
        <begin position="93"/>
        <end position="105"/>
    </location>
</feature>
<feature type="region of interest" description="Disordered" evidence="1">
    <location>
        <begin position="327"/>
        <end position="359"/>
    </location>
</feature>
<sequence length="489" mass="52380">MALALPTATALAEVMAQSSSINDSELDCRIVVSTEPRALASHRDAFVYTPKSSPLSPVESDDDTPMSPITFGRNEDYERNRLSFIPPSPRPSTSPSSPVSPQSMSPISPVIFTQFNLSTPSLVSQPLPVFPTAGTQSLALRLKRPLPPLPKVNTDDTTTRKKGSRQELIPRYGGIRPSPSSSDGRDSDSGVNFSPAGSSQSPATSLSSPSCTSLSTMASSDSAGSSEAVEAFPADTKPRIAPLTIPTRSQSHPLPQSKMPPIGQPIISPYISVTPASPVPHQQFPFSTAPVQQRKRTASATSIVIPSPYDTAAEHPRDLGFEFIRTKDLPPEPSRAPSPAPSLTPSVSSSKGFAQAGKSTLKRIASKTRLFGRRTLSASEPTWSDSDEDETVVGHGSVSMDDRMLRPGQRSGSPSTLASHGSSERKNSIDNLSMRSASTRSGTPEPRALRRLEIAEVRLTPEGEVWEPLDLHDVIPRLRELKAPTKIKL</sequence>
<dbReference type="AlphaFoldDB" id="A0A5C2SN72"/>
<dbReference type="Proteomes" id="UP000313359">
    <property type="component" value="Unassembled WGS sequence"/>
</dbReference>
<feature type="compositionally biased region" description="Low complexity" evidence="1">
    <location>
        <begin position="196"/>
        <end position="226"/>
    </location>
</feature>
<feature type="compositionally biased region" description="Polar residues" evidence="1">
    <location>
        <begin position="410"/>
        <end position="421"/>
    </location>
</feature>
<evidence type="ECO:0000256" key="1">
    <source>
        <dbReference type="SAM" id="MobiDB-lite"/>
    </source>
</evidence>
<dbReference type="OrthoDB" id="2754276at2759"/>